<keyword evidence="2" id="KW-0732">Signal</keyword>
<feature type="compositionally biased region" description="Low complexity" evidence="1">
    <location>
        <begin position="47"/>
        <end position="74"/>
    </location>
</feature>
<keyword evidence="4" id="KW-1185">Reference proteome</keyword>
<comment type="caution">
    <text evidence="3">The sequence shown here is derived from an EMBL/GenBank/DDBJ whole genome shotgun (WGS) entry which is preliminary data.</text>
</comment>
<evidence type="ECO:0000313" key="4">
    <source>
        <dbReference type="Proteomes" id="UP000574369"/>
    </source>
</evidence>
<dbReference type="RefSeq" id="WP_088453194.1">
    <property type="nucleotide sequence ID" value="NZ_JACHXO010000006.1"/>
</dbReference>
<feature type="chain" id="PRO_5045242384" description="Cobalt-zinc-cadmium resistance protein" evidence="2">
    <location>
        <begin position="23"/>
        <end position="141"/>
    </location>
</feature>
<protein>
    <recommendedName>
        <fullName evidence="5">Cobalt-zinc-cadmium resistance protein</fullName>
    </recommendedName>
</protein>
<organism evidence="3 4">
    <name type="scientific">Roseateles terrae</name>
    <dbReference type="NCBI Taxonomy" id="431060"/>
    <lineage>
        <taxon>Bacteria</taxon>
        <taxon>Pseudomonadati</taxon>
        <taxon>Pseudomonadota</taxon>
        <taxon>Betaproteobacteria</taxon>
        <taxon>Burkholderiales</taxon>
        <taxon>Sphaerotilaceae</taxon>
        <taxon>Roseateles</taxon>
    </lineage>
</organism>
<accession>A0ABR6GVV6</accession>
<proteinExistence type="predicted"/>
<name>A0ABR6GVV6_9BURK</name>
<evidence type="ECO:0000256" key="2">
    <source>
        <dbReference type="SAM" id="SignalP"/>
    </source>
</evidence>
<reference evidence="3 4" key="1">
    <citation type="submission" date="2020-08" db="EMBL/GenBank/DDBJ databases">
        <title>Genomic Encyclopedia of Type Strains, Phase III (KMG-III): the genomes of soil and plant-associated and newly described type strains.</title>
        <authorList>
            <person name="Whitman W."/>
        </authorList>
    </citation>
    <scope>NUCLEOTIDE SEQUENCE [LARGE SCALE GENOMIC DNA]</scope>
    <source>
        <strain evidence="3 4">CECT 7247</strain>
    </source>
</reference>
<evidence type="ECO:0008006" key="5">
    <source>
        <dbReference type="Google" id="ProtNLM"/>
    </source>
</evidence>
<sequence length="141" mass="14661">MRRWLSILLLVLLPFQFTWSVAASYCGHESAASARHVGHHGHKHVTAAGDGAADASPSSAESAKSTQTSAGEPAAEPPAKSPSKLALDTDCGTCHLSAAKSVPGVVTALPVLVAQVLAPLTAPRFSTRAPDHPERPNWRIA</sequence>
<dbReference type="Proteomes" id="UP000574369">
    <property type="component" value="Unassembled WGS sequence"/>
</dbReference>
<dbReference type="EMBL" id="JACHXO010000006">
    <property type="protein sequence ID" value="MBB3196180.1"/>
    <property type="molecule type" value="Genomic_DNA"/>
</dbReference>
<evidence type="ECO:0000256" key="1">
    <source>
        <dbReference type="SAM" id="MobiDB-lite"/>
    </source>
</evidence>
<evidence type="ECO:0000313" key="3">
    <source>
        <dbReference type="EMBL" id="MBB3196180.1"/>
    </source>
</evidence>
<feature type="region of interest" description="Disordered" evidence="1">
    <location>
        <begin position="37"/>
        <end position="86"/>
    </location>
</feature>
<gene>
    <name evidence="3" type="ORF">FHS28_003590</name>
</gene>
<feature type="signal peptide" evidence="2">
    <location>
        <begin position="1"/>
        <end position="22"/>
    </location>
</feature>